<feature type="transmembrane region" description="Helical" evidence="10">
    <location>
        <begin position="106"/>
        <end position="132"/>
    </location>
</feature>
<keyword evidence="6" id="KW-0029">Amino-acid transport</keyword>
<keyword evidence="3" id="KW-1003">Cell membrane</keyword>
<dbReference type="Pfam" id="PF02653">
    <property type="entry name" value="BPD_transp_2"/>
    <property type="match status" value="1"/>
</dbReference>
<keyword evidence="8 10" id="KW-0472">Membrane</keyword>
<dbReference type="PANTHER" id="PTHR11795">
    <property type="entry name" value="BRANCHED-CHAIN AMINO ACID TRANSPORT SYSTEM PERMEASE PROTEIN LIVH"/>
    <property type="match status" value="1"/>
</dbReference>
<name>A0ABS5RXV4_9HYPH</name>
<keyword evidence="2" id="KW-0813">Transport</keyword>
<keyword evidence="7 10" id="KW-1133">Transmembrane helix</keyword>
<proteinExistence type="inferred from homology"/>
<protein>
    <submittedName>
        <fullName evidence="11">Branched-chain amino acid ABC transporter permease</fullName>
    </submittedName>
</protein>
<evidence type="ECO:0000256" key="3">
    <source>
        <dbReference type="ARBA" id="ARBA00022475"/>
    </source>
</evidence>
<dbReference type="InterPro" id="IPR001851">
    <property type="entry name" value="ABC_transp_permease"/>
</dbReference>
<dbReference type="PANTHER" id="PTHR11795:SF371">
    <property type="entry name" value="HIGH-AFFINITY BRANCHED-CHAIN AMINO ACID TRANSPORT SYSTEM PERMEASE PROTEIN LIVH"/>
    <property type="match status" value="1"/>
</dbReference>
<feature type="transmembrane region" description="Helical" evidence="10">
    <location>
        <begin position="152"/>
        <end position="170"/>
    </location>
</feature>
<comment type="similarity">
    <text evidence="9">Belongs to the binding-protein-dependent transport system permease family. LivHM subfamily.</text>
</comment>
<evidence type="ECO:0000313" key="11">
    <source>
        <dbReference type="EMBL" id="MBS9721849.1"/>
    </source>
</evidence>
<keyword evidence="5 10" id="KW-0812">Transmembrane</keyword>
<keyword evidence="12" id="KW-1185">Reference proteome</keyword>
<sequence>MLFQVLADGILTGSIIALGAIGLTLTMSVLRFPNFAHAELITFGAYIALAVLGLTGAFMGPLAPLSFGLPLILATVVAMAATAVLALLIDRLVYRKLRARSKKMTVVFGSFGVSLLVRMSILLVFGGAATYYSTALQRAIRVGGLFRVMPDQVFTLGLTIIIVVGLHLFLKFTRLGLAMRAYAENPQLVGIYGYDSERVLRWTWIIGAALAALAGVLYGLTVQIRPEIGFHLLLPLFAAAIMGGVGNVHGAVLGGLIVGLAESLSIYLIPPGYKMAVPFLLLLLILYLRPTGLFGSAKGAVR</sequence>
<evidence type="ECO:0000256" key="1">
    <source>
        <dbReference type="ARBA" id="ARBA00004651"/>
    </source>
</evidence>
<evidence type="ECO:0000256" key="9">
    <source>
        <dbReference type="ARBA" id="ARBA00037998"/>
    </source>
</evidence>
<dbReference type="RefSeq" id="WP_213985464.1">
    <property type="nucleotide sequence ID" value="NZ_JAFMNX010000003.1"/>
</dbReference>
<feature type="transmembrane region" description="Helical" evidence="10">
    <location>
        <begin position="202"/>
        <end position="222"/>
    </location>
</feature>
<evidence type="ECO:0000256" key="5">
    <source>
        <dbReference type="ARBA" id="ARBA00022692"/>
    </source>
</evidence>
<organism evidence="11 12">
    <name type="scientific">Tianweitania aestuarii</name>
    <dbReference type="NCBI Taxonomy" id="2814886"/>
    <lineage>
        <taxon>Bacteria</taxon>
        <taxon>Pseudomonadati</taxon>
        <taxon>Pseudomonadota</taxon>
        <taxon>Alphaproteobacteria</taxon>
        <taxon>Hyphomicrobiales</taxon>
        <taxon>Phyllobacteriaceae</taxon>
        <taxon>Tianweitania</taxon>
    </lineage>
</organism>
<feature type="transmembrane region" description="Helical" evidence="10">
    <location>
        <begin position="40"/>
        <end position="59"/>
    </location>
</feature>
<comment type="caution">
    <text evidence="11">The sequence shown here is derived from an EMBL/GenBank/DDBJ whole genome shotgun (WGS) entry which is preliminary data.</text>
</comment>
<accession>A0ABS5RXV4</accession>
<evidence type="ECO:0000256" key="8">
    <source>
        <dbReference type="ARBA" id="ARBA00023136"/>
    </source>
</evidence>
<feature type="transmembrane region" description="Helical" evidence="10">
    <location>
        <begin position="71"/>
        <end position="94"/>
    </location>
</feature>
<evidence type="ECO:0000256" key="7">
    <source>
        <dbReference type="ARBA" id="ARBA00022989"/>
    </source>
</evidence>
<reference evidence="11 12" key="1">
    <citation type="submission" date="2021-03" db="EMBL/GenBank/DDBJ databases">
        <title>Tianweitania aestuarii sp. nov., isolated from a tidal flat.</title>
        <authorList>
            <person name="Park S."/>
            <person name="Yoon J.-H."/>
        </authorList>
    </citation>
    <scope>NUCLEOTIDE SEQUENCE [LARGE SCALE GENOMIC DNA]</scope>
    <source>
        <strain evidence="11 12">BSSL-BM11</strain>
    </source>
</reference>
<evidence type="ECO:0000313" key="12">
    <source>
        <dbReference type="Proteomes" id="UP001297272"/>
    </source>
</evidence>
<feature type="transmembrane region" description="Helical" evidence="10">
    <location>
        <begin position="275"/>
        <end position="297"/>
    </location>
</feature>
<evidence type="ECO:0000256" key="6">
    <source>
        <dbReference type="ARBA" id="ARBA00022970"/>
    </source>
</evidence>
<gene>
    <name evidence="11" type="ORF">JYU29_14255</name>
</gene>
<dbReference type="EMBL" id="JAFMNX010000003">
    <property type="protein sequence ID" value="MBS9721849.1"/>
    <property type="molecule type" value="Genomic_DNA"/>
</dbReference>
<feature type="transmembrane region" description="Helical" evidence="10">
    <location>
        <begin position="6"/>
        <end position="28"/>
    </location>
</feature>
<evidence type="ECO:0000256" key="2">
    <source>
        <dbReference type="ARBA" id="ARBA00022448"/>
    </source>
</evidence>
<comment type="subcellular location">
    <subcellularLocation>
        <location evidence="1">Cell membrane</location>
        <topology evidence="1">Multi-pass membrane protein</topology>
    </subcellularLocation>
</comment>
<keyword evidence="4" id="KW-0997">Cell inner membrane</keyword>
<evidence type="ECO:0000256" key="4">
    <source>
        <dbReference type="ARBA" id="ARBA00022519"/>
    </source>
</evidence>
<dbReference type="CDD" id="cd06582">
    <property type="entry name" value="TM_PBP1_LivH_like"/>
    <property type="match status" value="1"/>
</dbReference>
<dbReference type="Proteomes" id="UP001297272">
    <property type="component" value="Unassembled WGS sequence"/>
</dbReference>
<dbReference type="InterPro" id="IPR052157">
    <property type="entry name" value="BCAA_transport_permease"/>
</dbReference>
<evidence type="ECO:0000256" key="10">
    <source>
        <dbReference type="SAM" id="Phobius"/>
    </source>
</evidence>